<dbReference type="SUPFAM" id="SSF55909">
    <property type="entry name" value="Pentein"/>
    <property type="match status" value="1"/>
</dbReference>
<dbReference type="PANTHER" id="PTHR47271">
    <property type="entry name" value="ARGININE DEIMINASE"/>
    <property type="match status" value="1"/>
</dbReference>
<dbReference type="EMBL" id="VTER01000006">
    <property type="protein sequence ID" value="TYS47820.1"/>
    <property type="molecule type" value="Genomic_DNA"/>
</dbReference>
<accession>A0A5D4RAX8</accession>
<organism evidence="1 2">
    <name type="scientific">Bacillus infantis</name>
    <dbReference type="NCBI Taxonomy" id="324767"/>
    <lineage>
        <taxon>Bacteria</taxon>
        <taxon>Bacillati</taxon>
        <taxon>Bacillota</taxon>
        <taxon>Bacilli</taxon>
        <taxon>Bacillales</taxon>
        <taxon>Bacillaceae</taxon>
        <taxon>Bacillus</taxon>
    </lineage>
</organism>
<proteinExistence type="predicted"/>
<dbReference type="Gene3D" id="3.75.10.10">
    <property type="entry name" value="L-arginine/glycine Amidinotransferase, Chain A"/>
    <property type="match status" value="1"/>
</dbReference>
<reference evidence="1 2" key="1">
    <citation type="submission" date="2019-08" db="EMBL/GenBank/DDBJ databases">
        <title>Bacillus genomes from the desert of Cuatro Cienegas, Coahuila.</title>
        <authorList>
            <person name="Olmedo-Alvarez G."/>
        </authorList>
    </citation>
    <scope>NUCLEOTIDE SEQUENCE [LARGE SCALE GENOMIC DNA]</scope>
    <source>
        <strain evidence="1 2">CH446_14T</strain>
    </source>
</reference>
<dbReference type="GO" id="GO:0019546">
    <property type="term" value="P:L-arginine deiminase pathway"/>
    <property type="evidence" value="ECO:0007669"/>
    <property type="project" value="TreeGrafter"/>
</dbReference>
<evidence type="ECO:0000313" key="1">
    <source>
        <dbReference type="EMBL" id="TYS47820.1"/>
    </source>
</evidence>
<dbReference type="PANTHER" id="PTHR47271:SF2">
    <property type="entry name" value="ARGININE DEIMINASE"/>
    <property type="match status" value="1"/>
</dbReference>
<sequence length="289" mass="32998">MVKQTPDMPAYVGSEYDRLKKVVLCEPEHMTIKDVINETQRHFLKEGIDIDKALEQHRNFVKTLEQYGVEVSLLPARGKYPEQVFTRDIGFTLGQTVFVAEMASRIRQGEEDVFKEWLEKERISYFNLIGEKIEGGDIVIDRDTVYVGLSDRTNEKAAAHLKSLLPDHEVITVPFTDKFLHLDCVFNVISEDEALIFPGEIEPKALEYIKSRYHLIEVTKEEQFSLGTNVLCIGDKKIFSLTVNENVNRQLEERGFEVIEVDITEIIKSGGAFRCCTLPVLRESPGLKG</sequence>
<protein>
    <recommendedName>
        <fullName evidence="3">N-dimethylarginine dimethylaminohydrolase</fullName>
    </recommendedName>
</protein>
<dbReference type="Proteomes" id="UP000322139">
    <property type="component" value="Unassembled WGS sequence"/>
</dbReference>
<gene>
    <name evidence="1" type="ORF">FZD51_12885</name>
</gene>
<dbReference type="GO" id="GO:0016990">
    <property type="term" value="F:arginine deiminase activity"/>
    <property type="evidence" value="ECO:0007669"/>
    <property type="project" value="TreeGrafter"/>
</dbReference>
<name>A0A5D4RAX8_9BACI</name>
<dbReference type="AlphaFoldDB" id="A0A5D4RAX8"/>
<dbReference type="RefSeq" id="WP_148975148.1">
    <property type="nucleotide sequence ID" value="NZ_JBNILB010000030.1"/>
</dbReference>
<evidence type="ECO:0008006" key="3">
    <source>
        <dbReference type="Google" id="ProtNLM"/>
    </source>
</evidence>
<dbReference type="Pfam" id="PF19420">
    <property type="entry name" value="DDAH_eukar"/>
    <property type="match status" value="1"/>
</dbReference>
<evidence type="ECO:0000313" key="2">
    <source>
        <dbReference type="Proteomes" id="UP000322139"/>
    </source>
</evidence>
<comment type="caution">
    <text evidence="1">The sequence shown here is derived from an EMBL/GenBank/DDBJ whole genome shotgun (WGS) entry which is preliminary data.</text>
</comment>